<reference evidence="2" key="1">
    <citation type="submission" date="2023-07" db="EMBL/GenBank/DDBJ databases">
        <authorList>
            <consortium name="AG Swart"/>
            <person name="Singh M."/>
            <person name="Singh A."/>
            <person name="Seah K."/>
            <person name="Emmerich C."/>
        </authorList>
    </citation>
    <scope>NUCLEOTIDE SEQUENCE</scope>
    <source>
        <strain evidence="2">DP1</strain>
    </source>
</reference>
<dbReference type="PROSITE" id="PS50011">
    <property type="entry name" value="PROTEIN_KINASE_DOM"/>
    <property type="match status" value="1"/>
</dbReference>
<dbReference type="AlphaFoldDB" id="A0AAD1XJS0"/>
<accession>A0AAD1XJS0</accession>
<sequence length="336" mass="38047">MGAVMCGCNSDFSQGEYPQVKSKSTILSTKRLLPGGKTPIWTGQKAEDIDEVLSTSLSSAQSNPSNLKDLLNVRREPITKFYKVGKIVGLSFSTIIREGFDLRNFERKVSIRTLEWESINSNPEDYMDVLRKQKKIDHPNICGVEEYFSDKDFLYVITENPDGIYLKDFIASNALSDECVVVIVHQIFEAVKYLHSCGFYKSNITINSIKIDPDSLQIKLENFDLPYQFNGLKSKFIDYNSNSRITRKAILDDLHSIGVITSEISSHKDEITLDFIQKCCGESKGSRVTLEEALSHGFFYFRSSKTPIYDDSTRLICSLSSVHDSGYSEESSLYLF</sequence>
<proteinExistence type="predicted"/>
<evidence type="ECO:0000313" key="2">
    <source>
        <dbReference type="EMBL" id="CAI2374013.1"/>
    </source>
</evidence>
<dbReference type="Pfam" id="PF00069">
    <property type="entry name" value="Pkinase"/>
    <property type="match status" value="1"/>
</dbReference>
<dbReference type="Gene3D" id="3.30.200.20">
    <property type="entry name" value="Phosphorylase Kinase, domain 1"/>
    <property type="match status" value="1"/>
</dbReference>
<dbReference type="PANTHER" id="PTHR44167">
    <property type="entry name" value="OVARIAN-SPECIFIC SERINE/THREONINE-PROTEIN KINASE LOK-RELATED"/>
    <property type="match status" value="1"/>
</dbReference>
<dbReference type="InterPro" id="IPR011009">
    <property type="entry name" value="Kinase-like_dom_sf"/>
</dbReference>
<dbReference type="EMBL" id="CAMPGE010015386">
    <property type="protein sequence ID" value="CAI2374013.1"/>
    <property type="molecule type" value="Genomic_DNA"/>
</dbReference>
<protein>
    <recommendedName>
        <fullName evidence="1">Protein kinase domain-containing protein</fullName>
    </recommendedName>
</protein>
<comment type="caution">
    <text evidence="2">The sequence shown here is derived from an EMBL/GenBank/DDBJ whole genome shotgun (WGS) entry which is preliminary data.</text>
</comment>
<feature type="domain" description="Protein kinase" evidence="1">
    <location>
        <begin position="82"/>
        <end position="336"/>
    </location>
</feature>
<keyword evidence="3" id="KW-1185">Reference proteome</keyword>
<dbReference type="InterPro" id="IPR000719">
    <property type="entry name" value="Prot_kinase_dom"/>
</dbReference>
<dbReference type="PANTHER" id="PTHR44167:SF30">
    <property type="entry name" value="PHOSPHORYLASE KINASE"/>
    <property type="match status" value="1"/>
</dbReference>
<evidence type="ECO:0000259" key="1">
    <source>
        <dbReference type="PROSITE" id="PS50011"/>
    </source>
</evidence>
<dbReference type="Proteomes" id="UP001295684">
    <property type="component" value="Unassembled WGS sequence"/>
</dbReference>
<organism evidence="2 3">
    <name type="scientific">Euplotes crassus</name>
    <dbReference type="NCBI Taxonomy" id="5936"/>
    <lineage>
        <taxon>Eukaryota</taxon>
        <taxon>Sar</taxon>
        <taxon>Alveolata</taxon>
        <taxon>Ciliophora</taxon>
        <taxon>Intramacronucleata</taxon>
        <taxon>Spirotrichea</taxon>
        <taxon>Hypotrichia</taxon>
        <taxon>Euplotida</taxon>
        <taxon>Euplotidae</taxon>
        <taxon>Moneuplotes</taxon>
    </lineage>
</organism>
<name>A0AAD1XJS0_EUPCR</name>
<dbReference type="GO" id="GO:0005524">
    <property type="term" value="F:ATP binding"/>
    <property type="evidence" value="ECO:0007669"/>
    <property type="project" value="InterPro"/>
</dbReference>
<dbReference type="Gene3D" id="1.10.510.10">
    <property type="entry name" value="Transferase(Phosphotransferase) domain 1"/>
    <property type="match status" value="1"/>
</dbReference>
<dbReference type="GO" id="GO:0044773">
    <property type="term" value="P:mitotic DNA damage checkpoint signaling"/>
    <property type="evidence" value="ECO:0007669"/>
    <property type="project" value="TreeGrafter"/>
</dbReference>
<gene>
    <name evidence="2" type="ORF">ECRASSUSDP1_LOCUS15362</name>
</gene>
<evidence type="ECO:0000313" key="3">
    <source>
        <dbReference type="Proteomes" id="UP001295684"/>
    </source>
</evidence>
<dbReference type="GO" id="GO:0004674">
    <property type="term" value="F:protein serine/threonine kinase activity"/>
    <property type="evidence" value="ECO:0007669"/>
    <property type="project" value="TreeGrafter"/>
</dbReference>
<dbReference type="GO" id="GO:0005634">
    <property type="term" value="C:nucleus"/>
    <property type="evidence" value="ECO:0007669"/>
    <property type="project" value="TreeGrafter"/>
</dbReference>
<dbReference type="SUPFAM" id="SSF56112">
    <property type="entry name" value="Protein kinase-like (PK-like)"/>
    <property type="match status" value="1"/>
</dbReference>
<dbReference type="SMART" id="SM00220">
    <property type="entry name" value="S_TKc"/>
    <property type="match status" value="1"/>
</dbReference>